<dbReference type="InterPro" id="IPR002213">
    <property type="entry name" value="UDP_glucos_trans"/>
</dbReference>
<dbReference type="CDD" id="cd03784">
    <property type="entry name" value="GT1_Gtf-like"/>
    <property type="match status" value="1"/>
</dbReference>
<dbReference type="GO" id="GO:0016758">
    <property type="term" value="F:hexosyltransferase activity"/>
    <property type="evidence" value="ECO:0007669"/>
    <property type="project" value="InterPro"/>
</dbReference>
<keyword evidence="3" id="KW-0808">Transferase</keyword>
<proteinExistence type="predicted"/>
<organism evidence="3 4">
    <name type="scientific">Mycobacterium rhizamassiliense</name>
    <dbReference type="NCBI Taxonomy" id="1841860"/>
    <lineage>
        <taxon>Bacteria</taxon>
        <taxon>Bacillati</taxon>
        <taxon>Actinomycetota</taxon>
        <taxon>Actinomycetes</taxon>
        <taxon>Mycobacteriales</taxon>
        <taxon>Mycobacteriaceae</taxon>
        <taxon>Mycobacterium</taxon>
    </lineage>
</organism>
<dbReference type="AlphaFoldDB" id="A0A2U3P0U8"/>
<dbReference type="GO" id="GO:0005975">
    <property type="term" value="P:carbohydrate metabolic process"/>
    <property type="evidence" value="ECO:0007669"/>
    <property type="project" value="InterPro"/>
</dbReference>
<dbReference type="Proteomes" id="UP000240988">
    <property type="component" value="Unassembled WGS sequence"/>
</dbReference>
<dbReference type="GO" id="GO:0008194">
    <property type="term" value="F:UDP-glycosyltransferase activity"/>
    <property type="evidence" value="ECO:0007669"/>
    <property type="project" value="InterPro"/>
</dbReference>
<reference evidence="3 4" key="1">
    <citation type="submission" date="2017-01" db="EMBL/GenBank/DDBJ databases">
        <authorList>
            <consortium name="Urmite Genomes"/>
        </authorList>
    </citation>
    <scope>NUCLEOTIDE SEQUENCE [LARGE SCALE GENOMIC DNA]</scope>
    <source>
        <strain evidence="3 4">AB57</strain>
    </source>
</reference>
<dbReference type="PANTHER" id="PTHR48050:SF13">
    <property type="entry name" value="STEROL 3-BETA-GLUCOSYLTRANSFERASE UGT80A2"/>
    <property type="match status" value="1"/>
</dbReference>
<evidence type="ECO:0000259" key="1">
    <source>
        <dbReference type="Pfam" id="PF03033"/>
    </source>
</evidence>
<feature type="domain" description="Erythromycin biosynthesis protein CIII-like C-terminal" evidence="2">
    <location>
        <begin position="255"/>
        <end position="356"/>
    </location>
</feature>
<feature type="non-terminal residue" evidence="3">
    <location>
        <position position="1"/>
    </location>
</feature>
<dbReference type="Pfam" id="PF06722">
    <property type="entry name" value="EryCIII-like_C"/>
    <property type="match status" value="1"/>
</dbReference>
<dbReference type="GO" id="GO:0033072">
    <property type="term" value="P:vancomycin biosynthetic process"/>
    <property type="evidence" value="ECO:0007669"/>
    <property type="project" value="UniProtKB-ARBA"/>
</dbReference>
<evidence type="ECO:0000313" key="3">
    <source>
        <dbReference type="EMBL" id="SPM37357.1"/>
    </source>
</evidence>
<dbReference type="FunFam" id="3.40.50.2000:FF:000009">
    <property type="entry name" value="Sterol 3-beta-glucosyltransferase UGT80A2"/>
    <property type="match status" value="1"/>
</dbReference>
<sequence>VKFVLASYGSRGDVEPFAAAARELLDRGHDVCLAVPPMMTSFVESAGIAAVPFGSDASSAAVMGDVVRNIREAWVQWGAALKALSDGAHLLLTGKSEQALAANVAEYYGIPHAALHFFPGDHASIGGVLGRLAKQAEDTQRRELGLPDATGSLPQSLEIQAYEEFCFPGLAAEWTQQGRRRPFVGALTLELPAADDAEVLSWIASGPPPIYFGFGSGLKLPSPAETVAVIAAATAQLGERALICSGPDDLSQLGYPDHVKVVRAVNHAAVFPACRAVAHHGGAGTTAAGLRAGVPTLVLWLSVDDQPVWAEAITRLGVGSGREFWTSTLDLLVADLRSVLTQDCATRAREVAGQMAMPTESAARAADLLEATAAGRVG</sequence>
<dbReference type="PANTHER" id="PTHR48050">
    <property type="entry name" value="STEROL 3-BETA-GLUCOSYLTRANSFERASE"/>
    <property type="match status" value="1"/>
</dbReference>
<dbReference type="Gene3D" id="3.40.50.2000">
    <property type="entry name" value="Glycogen Phosphorylase B"/>
    <property type="match status" value="3"/>
</dbReference>
<dbReference type="Pfam" id="PF03033">
    <property type="entry name" value="Glyco_transf_28"/>
    <property type="match status" value="1"/>
</dbReference>
<keyword evidence="4" id="KW-1185">Reference proteome</keyword>
<dbReference type="STRING" id="1841860.GCA_900157375_05207"/>
<gene>
    <name evidence="3" type="ORF">MRAB57_5204</name>
</gene>
<feature type="domain" description="Glycosyltransferase family 28 N-terminal" evidence="1">
    <location>
        <begin position="3"/>
        <end position="83"/>
    </location>
</feature>
<dbReference type="SUPFAM" id="SSF53756">
    <property type="entry name" value="UDP-Glycosyltransferase/glycogen phosphorylase"/>
    <property type="match status" value="1"/>
</dbReference>
<accession>A0A2U3P0U8</accession>
<dbReference type="EMBL" id="FUFA01000005">
    <property type="protein sequence ID" value="SPM37357.1"/>
    <property type="molecule type" value="Genomic_DNA"/>
</dbReference>
<name>A0A2U3P0U8_9MYCO</name>
<dbReference type="InterPro" id="IPR010610">
    <property type="entry name" value="EryCIII-like_C"/>
</dbReference>
<dbReference type="InterPro" id="IPR004276">
    <property type="entry name" value="GlycoTrans_28_N"/>
</dbReference>
<evidence type="ECO:0000259" key="2">
    <source>
        <dbReference type="Pfam" id="PF06722"/>
    </source>
</evidence>
<evidence type="ECO:0000313" key="4">
    <source>
        <dbReference type="Proteomes" id="UP000240988"/>
    </source>
</evidence>
<protein>
    <submittedName>
        <fullName evidence="3">Glycosyltransferase</fullName>
    </submittedName>
</protein>
<dbReference type="InterPro" id="IPR050426">
    <property type="entry name" value="Glycosyltransferase_28"/>
</dbReference>